<comment type="caution">
    <text evidence="1">The sequence shown here is derived from an EMBL/GenBank/DDBJ whole genome shotgun (WGS) entry which is preliminary data.</text>
</comment>
<evidence type="ECO:0000313" key="1">
    <source>
        <dbReference type="EMBL" id="NYT46556.1"/>
    </source>
</evidence>
<sequence>MILWGTGFNVLFNAEQFLRGDEANLDTPLGSFAVVNLQTEYRKGNFRFLAAWVLF</sequence>
<name>A0A7Z0MMU3_9GAMM</name>
<dbReference type="AlphaFoldDB" id="A0A7Z0MMU3"/>
<evidence type="ECO:0000313" key="2">
    <source>
        <dbReference type="Proteomes" id="UP000537890"/>
    </source>
</evidence>
<organism evidence="1 2">
    <name type="scientific">Candidatus Methanofishera endochildressiae</name>
    <dbReference type="NCBI Taxonomy" id="2738884"/>
    <lineage>
        <taxon>Bacteria</taxon>
        <taxon>Pseudomonadati</taxon>
        <taxon>Pseudomonadota</taxon>
        <taxon>Gammaproteobacteria</taxon>
        <taxon>Candidatus Methanofishera</taxon>
    </lineage>
</organism>
<gene>
    <name evidence="1" type="ORF">H0A75_01510</name>
</gene>
<accession>A0A7Z0MMU3</accession>
<protein>
    <submittedName>
        <fullName evidence="1">Uncharacterized protein</fullName>
    </submittedName>
</protein>
<reference evidence="1 2" key="1">
    <citation type="submission" date="2020-05" db="EMBL/GenBank/DDBJ databases">
        <title>Horizontal transmission and recombination maintain forever young bacterial symbiont genomes.</title>
        <authorList>
            <person name="Russell S.L."/>
            <person name="Pepper-Tunick E."/>
            <person name="Svedberg J."/>
            <person name="Byrne A."/>
            <person name="Ruelas Castillo J."/>
            <person name="Vollmers C."/>
            <person name="Beinart R.A."/>
            <person name="Corbett-Detig R."/>
        </authorList>
    </citation>
    <scope>NUCLEOTIDE SEQUENCE [LARGE SCALE GENOMIC DNA]</scope>
    <source>
        <strain evidence="1">4727-3</strain>
    </source>
</reference>
<dbReference type="Proteomes" id="UP000537890">
    <property type="component" value="Unassembled WGS sequence"/>
</dbReference>
<dbReference type="EMBL" id="JACCHS010000014">
    <property type="protein sequence ID" value="NYT46556.1"/>
    <property type="molecule type" value="Genomic_DNA"/>
</dbReference>
<proteinExistence type="predicted"/>